<feature type="transmembrane region" description="Helical" evidence="1">
    <location>
        <begin position="7"/>
        <end position="31"/>
    </location>
</feature>
<organism evidence="2 3">
    <name type="scientific">Clostridium moniliforme</name>
    <dbReference type="NCBI Taxonomy" id="39489"/>
    <lineage>
        <taxon>Bacteria</taxon>
        <taxon>Bacillati</taxon>
        <taxon>Bacillota</taxon>
        <taxon>Clostridia</taxon>
        <taxon>Eubacteriales</taxon>
        <taxon>Clostridiaceae</taxon>
        <taxon>Clostridium</taxon>
    </lineage>
</organism>
<feature type="transmembrane region" description="Helical" evidence="1">
    <location>
        <begin position="68"/>
        <end position="89"/>
    </location>
</feature>
<evidence type="ECO:0000313" key="3">
    <source>
        <dbReference type="Proteomes" id="UP000783390"/>
    </source>
</evidence>
<feature type="transmembrane region" description="Helical" evidence="1">
    <location>
        <begin position="37"/>
        <end position="56"/>
    </location>
</feature>
<keyword evidence="3" id="KW-1185">Reference proteome</keyword>
<proteinExistence type="predicted"/>
<sequence>MKKIINILSIASSVIACIVIICTFLTSYQFLYVGEIFDSYLPVQIIVAITMGLWAIRFWISEFGRRKVFYTLLSLCISVSLVCFIFGTIR</sequence>
<name>A0ABS4F3A1_9CLOT</name>
<keyword evidence="1" id="KW-0812">Transmembrane</keyword>
<reference evidence="2 3" key="1">
    <citation type="submission" date="2021-03" db="EMBL/GenBank/DDBJ databases">
        <title>Genomic Encyclopedia of Type Strains, Phase IV (KMG-IV): sequencing the most valuable type-strain genomes for metagenomic binning, comparative biology and taxonomic classification.</title>
        <authorList>
            <person name="Goeker M."/>
        </authorList>
    </citation>
    <scope>NUCLEOTIDE SEQUENCE [LARGE SCALE GENOMIC DNA]</scope>
    <source>
        <strain evidence="2 3">DSM 3984</strain>
    </source>
</reference>
<dbReference type="Proteomes" id="UP000783390">
    <property type="component" value="Unassembled WGS sequence"/>
</dbReference>
<dbReference type="PROSITE" id="PS51257">
    <property type="entry name" value="PROKAR_LIPOPROTEIN"/>
    <property type="match status" value="1"/>
</dbReference>
<evidence type="ECO:0000313" key="2">
    <source>
        <dbReference type="EMBL" id="MBP1890734.1"/>
    </source>
</evidence>
<keyword evidence="1" id="KW-1133">Transmembrane helix</keyword>
<protein>
    <submittedName>
        <fullName evidence="2">Uncharacterized protein</fullName>
    </submittedName>
</protein>
<keyword evidence="1" id="KW-0472">Membrane</keyword>
<gene>
    <name evidence="2" type="ORF">J2Z53_002346</name>
</gene>
<evidence type="ECO:0000256" key="1">
    <source>
        <dbReference type="SAM" id="Phobius"/>
    </source>
</evidence>
<dbReference type="EMBL" id="JAGGJZ010000010">
    <property type="protein sequence ID" value="MBP1890734.1"/>
    <property type="molecule type" value="Genomic_DNA"/>
</dbReference>
<comment type="caution">
    <text evidence="2">The sequence shown here is derived from an EMBL/GenBank/DDBJ whole genome shotgun (WGS) entry which is preliminary data.</text>
</comment>
<accession>A0ABS4F3A1</accession>
<dbReference type="RefSeq" id="WP_209797647.1">
    <property type="nucleotide sequence ID" value="NZ_JAGGJZ010000010.1"/>
</dbReference>